<protein>
    <submittedName>
        <fullName evidence="2">Uncharacterized protein</fullName>
    </submittedName>
</protein>
<reference evidence="2" key="1">
    <citation type="journal article" date="2019" name="bioRxiv">
        <title>The Genome of the Zebra Mussel, Dreissena polymorpha: A Resource for Invasive Species Research.</title>
        <authorList>
            <person name="McCartney M.A."/>
            <person name="Auch B."/>
            <person name="Kono T."/>
            <person name="Mallez S."/>
            <person name="Zhang Y."/>
            <person name="Obille A."/>
            <person name="Becker A."/>
            <person name="Abrahante J.E."/>
            <person name="Garbe J."/>
            <person name="Badalamenti J.P."/>
            <person name="Herman A."/>
            <person name="Mangelson H."/>
            <person name="Liachko I."/>
            <person name="Sullivan S."/>
            <person name="Sone E.D."/>
            <person name="Koren S."/>
            <person name="Silverstein K.A.T."/>
            <person name="Beckman K.B."/>
            <person name="Gohl D.M."/>
        </authorList>
    </citation>
    <scope>NUCLEOTIDE SEQUENCE</scope>
    <source>
        <strain evidence="2">Duluth1</strain>
        <tissue evidence="2">Whole animal</tissue>
    </source>
</reference>
<dbReference type="EMBL" id="JAIWYP010000010">
    <property type="protein sequence ID" value="KAH3747040.1"/>
    <property type="molecule type" value="Genomic_DNA"/>
</dbReference>
<dbReference type="InterPro" id="IPR036404">
    <property type="entry name" value="Jacalin-like_lectin_dom_sf"/>
</dbReference>
<reference evidence="2" key="2">
    <citation type="submission" date="2020-11" db="EMBL/GenBank/DDBJ databases">
        <authorList>
            <person name="McCartney M.A."/>
            <person name="Auch B."/>
            <person name="Kono T."/>
            <person name="Mallez S."/>
            <person name="Becker A."/>
            <person name="Gohl D.M."/>
            <person name="Silverstein K.A.T."/>
            <person name="Koren S."/>
            <person name="Bechman K.B."/>
            <person name="Herman A."/>
            <person name="Abrahante J.E."/>
            <person name="Garbe J."/>
        </authorList>
    </citation>
    <scope>NUCLEOTIDE SEQUENCE</scope>
    <source>
        <strain evidence="2">Duluth1</strain>
        <tissue evidence="2">Whole animal</tissue>
    </source>
</reference>
<evidence type="ECO:0000313" key="2">
    <source>
        <dbReference type="EMBL" id="KAH3747040.1"/>
    </source>
</evidence>
<accession>A0A9D4I3R1</accession>
<dbReference type="Proteomes" id="UP000828390">
    <property type="component" value="Unassembled WGS sequence"/>
</dbReference>
<dbReference type="AlphaFoldDB" id="A0A9D4I3R1"/>
<dbReference type="Gene3D" id="2.100.10.30">
    <property type="entry name" value="Jacalin-like lectin domain"/>
    <property type="match status" value="1"/>
</dbReference>
<evidence type="ECO:0000313" key="3">
    <source>
        <dbReference type="Proteomes" id="UP000828390"/>
    </source>
</evidence>
<feature type="signal peptide" evidence="1">
    <location>
        <begin position="1"/>
        <end position="18"/>
    </location>
</feature>
<keyword evidence="1" id="KW-0732">Signal</keyword>
<evidence type="ECO:0000256" key="1">
    <source>
        <dbReference type="SAM" id="SignalP"/>
    </source>
</evidence>
<proteinExistence type="predicted"/>
<feature type="chain" id="PRO_5038846185" evidence="1">
    <location>
        <begin position="19"/>
        <end position="335"/>
    </location>
</feature>
<organism evidence="2 3">
    <name type="scientific">Dreissena polymorpha</name>
    <name type="common">Zebra mussel</name>
    <name type="synonym">Mytilus polymorpha</name>
    <dbReference type="NCBI Taxonomy" id="45954"/>
    <lineage>
        <taxon>Eukaryota</taxon>
        <taxon>Metazoa</taxon>
        <taxon>Spiralia</taxon>
        <taxon>Lophotrochozoa</taxon>
        <taxon>Mollusca</taxon>
        <taxon>Bivalvia</taxon>
        <taxon>Autobranchia</taxon>
        <taxon>Heteroconchia</taxon>
        <taxon>Euheterodonta</taxon>
        <taxon>Imparidentia</taxon>
        <taxon>Neoheterodontei</taxon>
        <taxon>Myida</taxon>
        <taxon>Dreissenoidea</taxon>
        <taxon>Dreissenidae</taxon>
        <taxon>Dreissena</taxon>
    </lineage>
</organism>
<name>A0A9D4I3R1_DREPO</name>
<dbReference type="SUPFAM" id="SSF51101">
    <property type="entry name" value="Mannose-binding lectins"/>
    <property type="match status" value="1"/>
</dbReference>
<sequence>MRRYAALVILLGVCCVQTAPLEFQRHFEFEDALAENKTQSMMWRSEASGLKTLRVVDPNGTSAIELTLCIRPYDYTQNVTVFIDDIRYSNDGPSDVVAMQFNGTTIGNFTTIETFPSGKEWNIFRNTGNVGPTLNVRQGQYLLVLTAFTDKWGMEFDRIRLNAKNQDPAIDLFCAKPNRHKRQTYTPMINGAGTLFGNNPIIGDGLMHFNTTGQNQSMIITGVQLSCGEHFMAILLQYNNTWGEKYGMWAPKCVYPVNHVDTYEFDSTEWINRADVSVIGGFPWALTLHTNKRQLPTCGIPSTEPSTERGQRLLGVAGYSGCWLDRLQFIWSSDW</sequence>
<dbReference type="Gene3D" id="2.60.120.260">
    <property type="entry name" value="Galactose-binding domain-like"/>
    <property type="match status" value="1"/>
</dbReference>
<comment type="caution">
    <text evidence="2">The sequence shown here is derived from an EMBL/GenBank/DDBJ whole genome shotgun (WGS) entry which is preliminary data.</text>
</comment>
<gene>
    <name evidence="2" type="ORF">DPMN_181461</name>
</gene>
<keyword evidence="3" id="KW-1185">Reference proteome</keyword>